<feature type="transmembrane region" description="Helical" evidence="12">
    <location>
        <begin position="47"/>
        <end position="69"/>
    </location>
</feature>
<comment type="cofactor">
    <cofactor evidence="11">
        <name>Zn(2+)</name>
        <dbReference type="ChEBI" id="CHEBI:29105"/>
    </cofactor>
    <text evidence="11">Binds 1 zinc ion per subunit.</text>
</comment>
<evidence type="ECO:0000256" key="4">
    <source>
        <dbReference type="ARBA" id="ARBA00022692"/>
    </source>
</evidence>
<evidence type="ECO:0000313" key="14">
    <source>
        <dbReference type="EMBL" id="SFJ26398.1"/>
    </source>
</evidence>
<dbReference type="GO" id="GO:0004222">
    <property type="term" value="F:metalloendopeptidase activity"/>
    <property type="evidence" value="ECO:0007669"/>
    <property type="project" value="InterPro"/>
</dbReference>
<sequence>MHRTAIDPDRFSSHRGLNRLQTLLLLGLMTGYAGFVGWMLWGPDGLWFLLVWGAFLLLFSPQLSARWVLKMYGARPVPPAQASEYHQALATLAARAGLPAAPSLWWVPSPMVNAFAVGRRDASAVAVTDGLLRTLSPRELVAVLAHETAHIAHGDLFVMSLADVISRLTSAMSFVGLVLIFLSLPQALAGGEVHWWPLILLALAPQVNLLAQLGLSRTREFDADLTAAQLTDDPQGMASALVKLERIENGFLRRIFFPGQGLPEPSWLRTHPTTRERVQRLLDLQRGRTAPWSDGYVFEPPEFPHIRVRQRPRGGWWGYWY</sequence>
<dbReference type="Proteomes" id="UP000198635">
    <property type="component" value="Unassembled WGS sequence"/>
</dbReference>
<dbReference type="PANTHER" id="PTHR43221:SF1">
    <property type="entry name" value="PROTEASE HTPX"/>
    <property type="match status" value="1"/>
</dbReference>
<feature type="domain" description="Peptidase M48" evidence="13">
    <location>
        <begin position="79"/>
        <end position="283"/>
    </location>
</feature>
<name>A0A1I3PXK8_9BACT</name>
<keyword evidence="2" id="KW-1003">Cell membrane</keyword>
<evidence type="ECO:0000256" key="12">
    <source>
        <dbReference type="SAM" id="Phobius"/>
    </source>
</evidence>
<evidence type="ECO:0000256" key="10">
    <source>
        <dbReference type="ARBA" id="ARBA00023136"/>
    </source>
</evidence>
<keyword evidence="14" id="KW-0346">Stress response</keyword>
<dbReference type="EMBL" id="FORX01000002">
    <property type="protein sequence ID" value="SFJ26398.1"/>
    <property type="molecule type" value="Genomic_DNA"/>
</dbReference>
<dbReference type="InterPro" id="IPR001915">
    <property type="entry name" value="Peptidase_M48"/>
</dbReference>
<evidence type="ECO:0000313" key="15">
    <source>
        <dbReference type="Proteomes" id="UP000198635"/>
    </source>
</evidence>
<keyword evidence="15" id="KW-1185">Reference proteome</keyword>
<keyword evidence="6 11" id="KW-0378">Hydrolase</keyword>
<keyword evidence="3 11" id="KW-0645">Protease</keyword>
<dbReference type="GO" id="GO:0005886">
    <property type="term" value="C:plasma membrane"/>
    <property type="evidence" value="ECO:0007669"/>
    <property type="project" value="UniProtKB-SubCell"/>
</dbReference>
<keyword evidence="7 11" id="KW-0862">Zinc</keyword>
<dbReference type="AlphaFoldDB" id="A0A1I3PXK8"/>
<gene>
    <name evidence="14" type="ORF">SAMN04488082_102149</name>
</gene>
<evidence type="ECO:0000256" key="3">
    <source>
        <dbReference type="ARBA" id="ARBA00022670"/>
    </source>
</evidence>
<dbReference type="InterPro" id="IPR050083">
    <property type="entry name" value="HtpX_protease"/>
</dbReference>
<dbReference type="RefSeq" id="WP_092372626.1">
    <property type="nucleotide sequence ID" value="NZ_FORX01000002.1"/>
</dbReference>
<evidence type="ECO:0000256" key="1">
    <source>
        <dbReference type="ARBA" id="ARBA00004651"/>
    </source>
</evidence>
<keyword evidence="9 11" id="KW-0482">Metalloprotease</keyword>
<organism evidence="14 15">
    <name type="scientific">Desulfomicrobium apsheronum</name>
    <dbReference type="NCBI Taxonomy" id="52560"/>
    <lineage>
        <taxon>Bacteria</taxon>
        <taxon>Pseudomonadati</taxon>
        <taxon>Thermodesulfobacteriota</taxon>
        <taxon>Desulfovibrionia</taxon>
        <taxon>Desulfovibrionales</taxon>
        <taxon>Desulfomicrobiaceae</taxon>
        <taxon>Desulfomicrobium</taxon>
    </lineage>
</organism>
<proteinExistence type="inferred from homology"/>
<keyword evidence="4 12" id="KW-0812">Transmembrane</keyword>
<comment type="subcellular location">
    <subcellularLocation>
        <location evidence="1">Cell membrane</location>
        <topology evidence="1">Multi-pass membrane protein</topology>
    </subcellularLocation>
</comment>
<accession>A0A1I3PXK8</accession>
<evidence type="ECO:0000256" key="9">
    <source>
        <dbReference type="ARBA" id="ARBA00023049"/>
    </source>
</evidence>
<keyword evidence="10 12" id="KW-0472">Membrane</keyword>
<evidence type="ECO:0000256" key="11">
    <source>
        <dbReference type="RuleBase" id="RU003983"/>
    </source>
</evidence>
<keyword evidence="5" id="KW-0479">Metal-binding</keyword>
<dbReference type="PANTHER" id="PTHR43221">
    <property type="entry name" value="PROTEASE HTPX"/>
    <property type="match status" value="1"/>
</dbReference>
<dbReference type="GO" id="GO:0046872">
    <property type="term" value="F:metal ion binding"/>
    <property type="evidence" value="ECO:0007669"/>
    <property type="project" value="UniProtKB-KW"/>
</dbReference>
<dbReference type="GO" id="GO:0006508">
    <property type="term" value="P:proteolysis"/>
    <property type="evidence" value="ECO:0007669"/>
    <property type="project" value="UniProtKB-KW"/>
</dbReference>
<keyword evidence="8 12" id="KW-1133">Transmembrane helix</keyword>
<evidence type="ECO:0000256" key="8">
    <source>
        <dbReference type="ARBA" id="ARBA00022989"/>
    </source>
</evidence>
<reference evidence="15" key="1">
    <citation type="submission" date="2016-10" db="EMBL/GenBank/DDBJ databases">
        <authorList>
            <person name="Varghese N."/>
            <person name="Submissions S."/>
        </authorList>
    </citation>
    <scope>NUCLEOTIDE SEQUENCE [LARGE SCALE GENOMIC DNA]</scope>
    <source>
        <strain evidence="15">DSM 5918</strain>
    </source>
</reference>
<evidence type="ECO:0000256" key="2">
    <source>
        <dbReference type="ARBA" id="ARBA00022475"/>
    </source>
</evidence>
<dbReference type="Pfam" id="PF01435">
    <property type="entry name" value="Peptidase_M48"/>
    <property type="match status" value="1"/>
</dbReference>
<evidence type="ECO:0000256" key="5">
    <source>
        <dbReference type="ARBA" id="ARBA00022723"/>
    </source>
</evidence>
<comment type="similarity">
    <text evidence="11">Belongs to the peptidase M48 family.</text>
</comment>
<protein>
    <submittedName>
        <fullName evidence="14">Heat shock protein HtpX</fullName>
    </submittedName>
</protein>
<evidence type="ECO:0000256" key="7">
    <source>
        <dbReference type="ARBA" id="ARBA00022833"/>
    </source>
</evidence>
<dbReference type="STRING" id="52560.SAMN04488082_102149"/>
<evidence type="ECO:0000256" key="6">
    <source>
        <dbReference type="ARBA" id="ARBA00022801"/>
    </source>
</evidence>
<feature type="transmembrane region" description="Helical" evidence="12">
    <location>
        <begin position="20"/>
        <end position="41"/>
    </location>
</feature>
<evidence type="ECO:0000259" key="13">
    <source>
        <dbReference type="Pfam" id="PF01435"/>
    </source>
</evidence>
<feature type="transmembrane region" description="Helical" evidence="12">
    <location>
        <begin position="168"/>
        <end position="188"/>
    </location>
</feature>
<dbReference type="CDD" id="cd07339">
    <property type="entry name" value="M48B_HtpX_like"/>
    <property type="match status" value="1"/>
</dbReference>
<dbReference type="Gene3D" id="3.30.2010.10">
    <property type="entry name" value="Metalloproteases ('zincins'), catalytic domain"/>
    <property type="match status" value="1"/>
</dbReference>